<protein>
    <recommendedName>
        <fullName evidence="2">CAAX prenyl protease 2/Lysostaphin resistance protein A-like domain-containing protein</fullName>
    </recommendedName>
</protein>
<keyword evidence="1" id="KW-1133">Transmembrane helix</keyword>
<dbReference type="GO" id="GO:0080120">
    <property type="term" value="P:CAAX-box protein maturation"/>
    <property type="evidence" value="ECO:0007669"/>
    <property type="project" value="UniProtKB-ARBA"/>
</dbReference>
<feature type="transmembrane region" description="Helical" evidence="1">
    <location>
        <begin position="86"/>
        <end position="106"/>
    </location>
</feature>
<name>A0A1F2UFV0_9ACTN</name>
<evidence type="ECO:0000259" key="2">
    <source>
        <dbReference type="Pfam" id="PF02517"/>
    </source>
</evidence>
<sequence length="235" mass="25680">MDDRSVPWTITDVAYALLFFILMITMGSLVFLVGRIIDVPKGVVPIVGTVVGYLLLVAAIWYFAILKRGATWKMLGLKGFNPAAGAGLVVAWFFLVRIVSFFYVIIAERVGLEETQDIARQIPEAFGAGTKGFIIAFMIVVVLAPVVEELFFRGFLYQALRQRWGANVAIVASGVLFSLAHFSLYLLVPIAVIGFALAYLYERTDSLGPPIMLHALNNLISVVVVYYGGVLPAVG</sequence>
<dbReference type="Proteomes" id="UP000178086">
    <property type="component" value="Unassembled WGS sequence"/>
</dbReference>
<keyword evidence="1" id="KW-0812">Transmembrane</keyword>
<dbReference type="Pfam" id="PF02517">
    <property type="entry name" value="Rce1-like"/>
    <property type="match status" value="1"/>
</dbReference>
<feature type="transmembrane region" description="Helical" evidence="1">
    <location>
        <begin position="43"/>
        <end position="65"/>
    </location>
</feature>
<feature type="transmembrane region" description="Helical" evidence="1">
    <location>
        <begin position="168"/>
        <end position="201"/>
    </location>
</feature>
<dbReference type="EMBL" id="MELI01000109">
    <property type="protein sequence ID" value="OFW31882.1"/>
    <property type="molecule type" value="Genomic_DNA"/>
</dbReference>
<evidence type="ECO:0000313" key="4">
    <source>
        <dbReference type="Proteomes" id="UP000178086"/>
    </source>
</evidence>
<dbReference type="PANTHER" id="PTHR43592:SF15">
    <property type="entry name" value="CAAX AMINO TERMINAL PROTEASE FAMILY PROTEIN"/>
    <property type="match status" value="1"/>
</dbReference>
<feature type="transmembrane region" description="Helical" evidence="1">
    <location>
        <begin position="213"/>
        <end position="234"/>
    </location>
</feature>
<keyword evidence="1" id="KW-0472">Membrane</keyword>
<dbReference type="PANTHER" id="PTHR43592">
    <property type="entry name" value="CAAX AMINO TERMINAL PROTEASE"/>
    <property type="match status" value="1"/>
</dbReference>
<gene>
    <name evidence="3" type="ORF">A2074_07575</name>
</gene>
<dbReference type="AlphaFoldDB" id="A0A1F2UFV0"/>
<evidence type="ECO:0000256" key="1">
    <source>
        <dbReference type="SAM" id="Phobius"/>
    </source>
</evidence>
<dbReference type="InterPro" id="IPR003675">
    <property type="entry name" value="Rce1/LyrA-like_dom"/>
</dbReference>
<organism evidence="3 4">
    <name type="scientific">Candidatus Aquicultor primus</name>
    <dbReference type="NCBI Taxonomy" id="1797195"/>
    <lineage>
        <taxon>Bacteria</taxon>
        <taxon>Bacillati</taxon>
        <taxon>Actinomycetota</taxon>
        <taxon>Candidatus Aquicultoria</taxon>
        <taxon>Candidatus Aquicultorales</taxon>
        <taxon>Candidatus Aquicultoraceae</taxon>
        <taxon>Candidatus Aquicultor</taxon>
    </lineage>
</organism>
<dbReference type="GO" id="GO:0004175">
    <property type="term" value="F:endopeptidase activity"/>
    <property type="evidence" value="ECO:0007669"/>
    <property type="project" value="UniProtKB-ARBA"/>
</dbReference>
<comment type="caution">
    <text evidence="3">The sequence shown here is derived from an EMBL/GenBank/DDBJ whole genome shotgun (WGS) entry which is preliminary data.</text>
</comment>
<feature type="transmembrane region" description="Helical" evidence="1">
    <location>
        <begin position="12"/>
        <end position="37"/>
    </location>
</feature>
<evidence type="ECO:0000313" key="3">
    <source>
        <dbReference type="EMBL" id="OFW31882.1"/>
    </source>
</evidence>
<accession>A0A1F2UFV0</accession>
<proteinExistence type="predicted"/>
<feature type="transmembrane region" description="Helical" evidence="1">
    <location>
        <begin position="126"/>
        <end position="147"/>
    </location>
</feature>
<feature type="domain" description="CAAX prenyl protease 2/Lysostaphin resistance protein A-like" evidence="2">
    <location>
        <begin position="132"/>
        <end position="220"/>
    </location>
</feature>
<reference evidence="3 4" key="1">
    <citation type="journal article" date="2016" name="Nat. Commun.">
        <title>Thousands of microbial genomes shed light on interconnected biogeochemical processes in an aquifer system.</title>
        <authorList>
            <person name="Anantharaman K."/>
            <person name="Brown C.T."/>
            <person name="Hug L.A."/>
            <person name="Sharon I."/>
            <person name="Castelle C.J."/>
            <person name="Probst A.J."/>
            <person name="Thomas B.C."/>
            <person name="Singh A."/>
            <person name="Wilkins M.J."/>
            <person name="Karaoz U."/>
            <person name="Brodie E.L."/>
            <person name="Williams K.H."/>
            <person name="Hubbard S.S."/>
            <person name="Banfield J.F."/>
        </authorList>
    </citation>
    <scope>NUCLEOTIDE SEQUENCE [LARGE SCALE GENOMIC DNA]</scope>
</reference>